<dbReference type="RefSeq" id="WP_052892767.1">
    <property type="nucleotide sequence ID" value="NZ_CP011568.3"/>
</dbReference>
<dbReference type="InterPro" id="IPR010279">
    <property type="entry name" value="YqjD/ElaB"/>
</dbReference>
<name>A0A0G3EXC4_9BURK</name>
<dbReference type="AlphaFoldDB" id="A0A0G3EXC4"/>
<dbReference type="PANTHER" id="PTHR35893">
    <property type="entry name" value="INNER MEMBRANE PROTEIN-RELATED"/>
    <property type="match status" value="1"/>
</dbReference>
<proteinExistence type="predicted"/>
<evidence type="ECO:0000313" key="3">
    <source>
        <dbReference type="Proteomes" id="UP000036700"/>
    </source>
</evidence>
<dbReference type="Pfam" id="PF19029">
    <property type="entry name" value="DUF883_C"/>
    <property type="match status" value="1"/>
</dbReference>
<sequence>MSMSTKANHALEDGLDEARYVGRRVVRATRRAGDDVADRVRDLLDELEFALQHGKDADIDQLREALRSKLASAREDFGDARTRLRRKADFAWHEADTYVHDRPWQTIGLVAGFALLLGFVAGRS</sequence>
<feature type="domain" description="DUF883" evidence="1">
    <location>
        <begin position="95"/>
        <end position="123"/>
    </location>
</feature>
<dbReference type="KEGG" id="ptx:ABW99_18280"/>
<dbReference type="GO" id="GO:0043022">
    <property type="term" value="F:ribosome binding"/>
    <property type="evidence" value="ECO:0007669"/>
    <property type="project" value="InterPro"/>
</dbReference>
<keyword evidence="3" id="KW-1185">Reference proteome</keyword>
<organism evidence="2 3">
    <name type="scientific">Pandoraea thiooxydans</name>
    <dbReference type="NCBI Taxonomy" id="445709"/>
    <lineage>
        <taxon>Bacteria</taxon>
        <taxon>Pseudomonadati</taxon>
        <taxon>Pseudomonadota</taxon>
        <taxon>Betaproteobacteria</taxon>
        <taxon>Burkholderiales</taxon>
        <taxon>Burkholderiaceae</taxon>
        <taxon>Pandoraea</taxon>
    </lineage>
</organism>
<gene>
    <name evidence="2" type="ORF">ABW99_18280</name>
</gene>
<protein>
    <recommendedName>
        <fullName evidence="1">DUF883 domain-containing protein</fullName>
    </recommendedName>
</protein>
<dbReference type="OrthoDB" id="8942769at2"/>
<dbReference type="PANTHER" id="PTHR35893:SF3">
    <property type="entry name" value="INNER MEMBRANE PROTEIN"/>
    <property type="match status" value="1"/>
</dbReference>
<accession>A0A0G3EXC4</accession>
<dbReference type="Proteomes" id="UP000036700">
    <property type="component" value="Chromosome"/>
</dbReference>
<dbReference type="STRING" id="445709.ABW99_18280"/>
<evidence type="ECO:0000259" key="1">
    <source>
        <dbReference type="Pfam" id="PF19029"/>
    </source>
</evidence>
<reference evidence="3" key="1">
    <citation type="submission" date="2015-06" db="EMBL/GenBank/DDBJ databases">
        <authorList>
            <person name="Lim Y.L."/>
            <person name="Ee R."/>
            <person name="Yong D."/>
            <person name="How K.Y."/>
            <person name="Yin W.F."/>
            <person name="Chan K.G."/>
        </authorList>
    </citation>
    <scope>NUCLEOTIDE SEQUENCE [LARGE SCALE GENOMIC DNA]</scope>
    <source>
        <strain evidence="3">DSM 25325</strain>
    </source>
</reference>
<dbReference type="InterPro" id="IPR043605">
    <property type="entry name" value="DUF883_C"/>
</dbReference>
<evidence type="ECO:0000313" key="2">
    <source>
        <dbReference type="EMBL" id="AKJ70694.2"/>
    </source>
</evidence>
<dbReference type="EMBL" id="CP011568">
    <property type="protein sequence ID" value="AKJ70694.2"/>
    <property type="molecule type" value="Genomic_DNA"/>
</dbReference>